<dbReference type="AlphaFoldDB" id="A0A9N9KWI3"/>
<keyword evidence="2 10" id="KW-0575">Peroxidase</keyword>
<feature type="signal peptide" evidence="10">
    <location>
        <begin position="1"/>
        <end position="18"/>
    </location>
</feature>
<evidence type="ECO:0000256" key="9">
    <source>
        <dbReference type="PIRSR" id="PIRSR601621-4"/>
    </source>
</evidence>
<dbReference type="EMBL" id="CAJVRL010000056">
    <property type="protein sequence ID" value="CAG8954376.1"/>
    <property type="molecule type" value="Genomic_DNA"/>
</dbReference>
<feature type="binding site" evidence="7">
    <location>
        <position position="99"/>
    </location>
    <ligand>
        <name>Ca(2+)</name>
        <dbReference type="ChEBI" id="CHEBI:29108"/>
        <label>1</label>
    </ligand>
</feature>
<feature type="binding site" evidence="7">
    <location>
        <position position="222"/>
    </location>
    <ligand>
        <name>Ca(2+)</name>
        <dbReference type="ChEBI" id="CHEBI:29108"/>
        <label>2</label>
    </ligand>
</feature>
<dbReference type="InterPro" id="IPR010255">
    <property type="entry name" value="Haem_peroxidase_sf"/>
</dbReference>
<keyword evidence="10" id="KW-0732">Signal</keyword>
<feature type="binding site" evidence="7">
    <location>
        <position position="114"/>
    </location>
    <ligand>
        <name>Ca(2+)</name>
        <dbReference type="ChEBI" id="CHEBI:29108"/>
        <label>1</label>
    </ligand>
</feature>
<comment type="cofactor">
    <cofactor evidence="7 10">
        <name>Ca(2+)</name>
        <dbReference type="ChEBI" id="CHEBI:29108"/>
    </cofactor>
    <text evidence="7 10">Binds 2 calcium ions per subunit.</text>
</comment>
<keyword evidence="9" id="KW-1015">Disulfide bond</keyword>
<dbReference type="EC" id="1.11.1.-" evidence="10"/>
<organism evidence="12 13">
    <name type="scientific">Hymenoscyphus fraxineus</name>
    <dbReference type="NCBI Taxonomy" id="746836"/>
    <lineage>
        <taxon>Eukaryota</taxon>
        <taxon>Fungi</taxon>
        <taxon>Dikarya</taxon>
        <taxon>Ascomycota</taxon>
        <taxon>Pezizomycotina</taxon>
        <taxon>Leotiomycetes</taxon>
        <taxon>Helotiales</taxon>
        <taxon>Helotiaceae</taxon>
        <taxon>Hymenoscyphus</taxon>
    </lineage>
</organism>
<reference evidence="12" key="1">
    <citation type="submission" date="2021-07" db="EMBL/GenBank/DDBJ databases">
        <authorList>
            <person name="Durling M."/>
        </authorList>
    </citation>
    <scope>NUCLEOTIDE SEQUENCE</scope>
</reference>
<feature type="binding site" evidence="7">
    <location>
        <position position="241"/>
    </location>
    <ligand>
        <name>Ca(2+)</name>
        <dbReference type="ChEBI" id="CHEBI:29108"/>
        <label>2</label>
    </ligand>
</feature>
<dbReference type="InterPro" id="IPR044831">
    <property type="entry name" value="Ccp1-like"/>
</dbReference>
<dbReference type="GO" id="GO:0034599">
    <property type="term" value="P:cellular response to oxidative stress"/>
    <property type="evidence" value="ECO:0007669"/>
    <property type="project" value="InterPro"/>
</dbReference>
<feature type="binding site" evidence="7">
    <location>
        <position position="246"/>
    </location>
    <ligand>
        <name>Ca(2+)</name>
        <dbReference type="ChEBI" id="CHEBI:29108"/>
        <label>2</label>
    </ligand>
</feature>
<feature type="site" description="Transition state stabilizer" evidence="8">
    <location>
        <position position="94"/>
    </location>
</feature>
<dbReference type="GO" id="GO:0004601">
    <property type="term" value="F:peroxidase activity"/>
    <property type="evidence" value="ECO:0007669"/>
    <property type="project" value="UniProtKB-KW"/>
</dbReference>
<protein>
    <recommendedName>
        <fullName evidence="10">Peroxidase</fullName>
        <ecNumber evidence="10">1.11.1.-</ecNumber>
    </recommendedName>
</protein>
<dbReference type="PANTHER" id="PTHR31356:SF66">
    <property type="entry name" value="CATALASE-PEROXIDASE"/>
    <property type="match status" value="1"/>
</dbReference>
<comment type="cofactor">
    <cofactor evidence="7">
        <name>heme b</name>
        <dbReference type="ChEBI" id="CHEBI:60344"/>
    </cofactor>
    <text evidence="7">Binds 1 heme b (iron(II)-protoporphyrin IX) group per subunit.</text>
</comment>
<keyword evidence="7 10" id="KW-0479">Metal-binding</keyword>
<feature type="binding site" evidence="7">
    <location>
        <position position="239"/>
    </location>
    <ligand>
        <name>Ca(2+)</name>
        <dbReference type="ChEBI" id="CHEBI:29108"/>
        <label>2</label>
    </ligand>
</feature>
<feature type="active site" description="Proton acceptor" evidence="6">
    <location>
        <position position="98"/>
    </location>
</feature>
<name>A0A9N9KWI3_9HELO</name>
<dbReference type="Pfam" id="PF00141">
    <property type="entry name" value="peroxidase"/>
    <property type="match status" value="1"/>
</dbReference>
<dbReference type="InterPro" id="IPR001621">
    <property type="entry name" value="Ligninase"/>
</dbReference>
<feature type="binding site" description="axial binding residue" evidence="7">
    <location>
        <position position="221"/>
    </location>
    <ligand>
        <name>heme b</name>
        <dbReference type="ChEBI" id="CHEBI:60344"/>
    </ligand>
    <ligandPart>
        <name>Fe</name>
        <dbReference type="ChEBI" id="CHEBI:18248"/>
    </ligandPart>
</feature>
<feature type="disulfide bond" evidence="9">
    <location>
        <begin position="85"/>
        <end position="166"/>
    </location>
</feature>
<dbReference type="PROSITE" id="PS50873">
    <property type="entry name" value="PEROXIDASE_4"/>
    <property type="match status" value="1"/>
</dbReference>
<dbReference type="FunFam" id="1.10.520.10:FF:000021">
    <property type="entry name" value="Peroxidase"/>
    <property type="match status" value="1"/>
</dbReference>
<dbReference type="InterPro" id="IPR002016">
    <property type="entry name" value="Haem_peroxidase"/>
</dbReference>
<keyword evidence="13" id="KW-1185">Reference proteome</keyword>
<evidence type="ECO:0000256" key="10">
    <source>
        <dbReference type="RuleBase" id="RU363051"/>
    </source>
</evidence>
<keyword evidence="7" id="KW-0408">Iron</keyword>
<evidence type="ECO:0000256" key="7">
    <source>
        <dbReference type="PIRSR" id="PIRSR601621-2"/>
    </source>
</evidence>
<feature type="binding site" evidence="7">
    <location>
        <position position="116"/>
    </location>
    <ligand>
        <name>Ca(2+)</name>
        <dbReference type="ChEBI" id="CHEBI:29108"/>
        <label>1</label>
    </ligand>
</feature>
<feature type="binding site" evidence="7">
    <location>
        <position position="112"/>
    </location>
    <ligand>
        <name>Ca(2+)</name>
        <dbReference type="ChEBI" id="CHEBI:29108"/>
        <label>1</label>
    </ligand>
</feature>
<keyword evidence="3 7" id="KW-0349">Heme</keyword>
<evidence type="ECO:0000256" key="3">
    <source>
        <dbReference type="ARBA" id="ARBA00022617"/>
    </source>
</evidence>
<gene>
    <name evidence="12" type="ORF">HYFRA_00006001</name>
</gene>
<dbReference type="GO" id="GO:0046872">
    <property type="term" value="F:metal ion binding"/>
    <property type="evidence" value="ECO:0007669"/>
    <property type="project" value="UniProtKB-UniRule"/>
</dbReference>
<dbReference type="PRINTS" id="PR00462">
    <property type="entry name" value="LIGNINASE"/>
</dbReference>
<comment type="caution">
    <text evidence="12">The sequence shown here is derived from an EMBL/GenBank/DDBJ whole genome shotgun (WGS) entry which is preliminary data.</text>
</comment>
<dbReference type="PANTHER" id="PTHR31356">
    <property type="entry name" value="THYLAKOID LUMENAL 29 KDA PROTEIN, CHLOROPLASTIC-RELATED"/>
    <property type="match status" value="1"/>
</dbReference>
<evidence type="ECO:0000259" key="11">
    <source>
        <dbReference type="PROSITE" id="PS50873"/>
    </source>
</evidence>
<sequence>MRFSCSLVAALAITSSNALSFSNSLRLIRRSIPTPMSRFLSTRQDNSADVTSSPMFADKGGECPAVWQAVVKDFSAMFMGPDGQCTDDARAAIRECFHDCGSYTKSLGKSGGCDASLILADEVNTRSENRGLQEISVKLVAMKAKFQNVSMADLIVMASNVAVVSCPGGPRINTFIGRKDSTKPAPEGTLPSPYQDGETILKLFQDKGFDAAELAALMGAHTASKANNVPNITAGTPQDTTPGKWDIEYYGQTYKAQKGMASFPSDVSLSKQKDVGPVFKGFVNNKADWDVKFAAAMEKMQFLGGLERKDMVDCTSVLPKGTAKRDMRSAPINARVR</sequence>
<evidence type="ECO:0000256" key="5">
    <source>
        <dbReference type="ARBA" id="ARBA00023180"/>
    </source>
</evidence>
<accession>A0A9N9KWI3</accession>
<keyword evidence="5" id="KW-0325">Glycoprotein</keyword>
<evidence type="ECO:0000256" key="2">
    <source>
        <dbReference type="ARBA" id="ARBA00022559"/>
    </source>
</evidence>
<dbReference type="Gene3D" id="1.10.520.10">
    <property type="match status" value="1"/>
</dbReference>
<dbReference type="SUPFAM" id="SSF48113">
    <property type="entry name" value="Heme-dependent peroxidases"/>
    <property type="match status" value="1"/>
</dbReference>
<dbReference type="OrthoDB" id="2113341at2759"/>
<feature type="chain" id="PRO_5040536571" description="Peroxidase" evidence="10">
    <location>
        <begin position="19"/>
        <end position="337"/>
    </location>
</feature>
<keyword evidence="7 10" id="KW-0106">Calcium</keyword>
<proteinExistence type="inferred from homology"/>
<evidence type="ECO:0000313" key="12">
    <source>
        <dbReference type="EMBL" id="CAG8954376.1"/>
    </source>
</evidence>
<dbReference type="GO" id="GO:0020037">
    <property type="term" value="F:heme binding"/>
    <property type="evidence" value="ECO:0007669"/>
    <property type="project" value="UniProtKB-UniRule"/>
</dbReference>
<evidence type="ECO:0000313" key="13">
    <source>
        <dbReference type="Proteomes" id="UP000696280"/>
    </source>
</evidence>
<evidence type="ECO:0000256" key="1">
    <source>
        <dbReference type="ARBA" id="ARBA00006089"/>
    </source>
</evidence>
<dbReference type="GO" id="GO:0042744">
    <property type="term" value="P:hydrogen peroxide catabolic process"/>
    <property type="evidence" value="ECO:0007669"/>
    <property type="project" value="TreeGrafter"/>
</dbReference>
<comment type="similarity">
    <text evidence="1 10">Belongs to the peroxidase family. Ligninase subfamily.</text>
</comment>
<keyword evidence="4 10" id="KW-0560">Oxidoreductase</keyword>
<dbReference type="Proteomes" id="UP000696280">
    <property type="component" value="Unassembled WGS sequence"/>
</dbReference>
<evidence type="ECO:0000256" key="4">
    <source>
        <dbReference type="ARBA" id="ARBA00023002"/>
    </source>
</evidence>
<dbReference type="Gene3D" id="1.10.420.10">
    <property type="entry name" value="Peroxidase, domain 2"/>
    <property type="match status" value="1"/>
</dbReference>
<evidence type="ECO:0000256" key="8">
    <source>
        <dbReference type="PIRSR" id="PIRSR601621-3"/>
    </source>
</evidence>
<evidence type="ECO:0000256" key="6">
    <source>
        <dbReference type="PIRSR" id="PIRSR601621-1"/>
    </source>
</evidence>
<dbReference type="GO" id="GO:0000302">
    <property type="term" value="P:response to reactive oxygen species"/>
    <property type="evidence" value="ECO:0007669"/>
    <property type="project" value="TreeGrafter"/>
</dbReference>
<dbReference type="PRINTS" id="PR00458">
    <property type="entry name" value="PEROXIDASE"/>
</dbReference>
<feature type="domain" description="Plant heme peroxidase family profile" evidence="11">
    <location>
        <begin position="89"/>
        <end position="318"/>
    </location>
</feature>